<accession>A0A2G2VQ13</accession>
<reference evidence="5 6" key="1">
    <citation type="journal article" date="2017" name="Genome Biol.">
        <title>New reference genome sequences of hot pepper reveal the massive evolution of plant disease-resistance genes by retroduplication.</title>
        <authorList>
            <person name="Kim S."/>
            <person name="Park J."/>
            <person name="Yeom S.I."/>
            <person name="Kim Y.M."/>
            <person name="Seo E."/>
            <person name="Kim K.T."/>
            <person name="Kim M.S."/>
            <person name="Lee J.M."/>
            <person name="Cheong K."/>
            <person name="Shin H.S."/>
            <person name="Kim S.B."/>
            <person name="Han K."/>
            <person name="Lee J."/>
            <person name="Park M."/>
            <person name="Lee H.A."/>
            <person name="Lee H.Y."/>
            <person name="Lee Y."/>
            <person name="Oh S."/>
            <person name="Lee J.H."/>
            <person name="Choi E."/>
            <person name="Choi E."/>
            <person name="Lee S.E."/>
            <person name="Jeon J."/>
            <person name="Kim H."/>
            <person name="Choi G."/>
            <person name="Song H."/>
            <person name="Lee J."/>
            <person name="Lee S.C."/>
            <person name="Kwon J.K."/>
            <person name="Lee H.Y."/>
            <person name="Koo N."/>
            <person name="Hong Y."/>
            <person name="Kim R.W."/>
            <person name="Kang W.H."/>
            <person name="Huh J.H."/>
            <person name="Kang B.C."/>
            <person name="Yang T.J."/>
            <person name="Lee Y.H."/>
            <person name="Bennetzen J.L."/>
            <person name="Choi D."/>
        </authorList>
    </citation>
    <scope>NUCLEOTIDE SEQUENCE [LARGE SCALE GENOMIC DNA]</scope>
    <source>
        <strain evidence="6">cv. PBC81</strain>
    </source>
</reference>
<comment type="similarity">
    <text evidence="1">Belongs to the peptidase C48 family.</text>
</comment>
<evidence type="ECO:0000256" key="3">
    <source>
        <dbReference type="ARBA" id="ARBA00022801"/>
    </source>
</evidence>
<proteinExistence type="inferred from homology"/>
<comment type="caution">
    <text evidence="5">The sequence shown here is derived from an EMBL/GenBank/DDBJ whole genome shotgun (WGS) entry which is preliminary data.</text>
</comment>
<dbReference type="Proteomes" id="UP000224567">
    <property type="component" value="Unassembled WGS sequence"/>
</dbReference>
<dbReference type="InterPro" id="IPR038765">
    <property type="entry name" value="Papain-like_cys_pep_sf"/>
</dbReference>
<sequence length="176" mass="20631">MKKSKYDSIRSYKFSTVHCNFIDIIRSIHDVYSVDDPNLTAGGQKAHLNEYINGFRMHVVVPWHTVEDIYIPDNIKEKHHWVLAVLSFSESVFYDKKGIDLQNHPRYKDKDSSGMFDVLFEENLPQQSSESLDCGLYMITYAEYHSYDHKVLSIEFDPNALRTRYVALLLDYGIRK</sequence>
<dbReference type="PANTHER" id="PTHR33022">
    <property type="entry name" value="DUF1985 DOMAIN-CONTAINING PROTEIN"/>
    <property type="match status" value="1"/>
</dbReference>
<keyword evidence="2" id="KW-0645">Protease</keyword>
<dbReference type="Gene3D" id="3.40.395.10">
    <property type="entry name" value="Adenoviral Proteinase, Chain A"/>
    <property type="match status" value="1"/>
</dbReference>
<evidence type="ECO:0000256" key="1">
    <source>
        <dbReference type="ARBA" id="ARBA00005234"/>
    </source>
</evidence>
<gene>
    <name evidence="5" type="ORF">CQW23_26843</name>
</gene>
<evidence type="ECO:0000256" key="2">
    <source>
        <dbReference type="ARBA" id="ARBA00022670"/>
    </source>
</evidence>
<dbReference type="InterPro" id="IPR003653">
    <property type="entry name" value="Peptidase_C48_C"/>
</dbReference>
<dbReference type="EMBL" id="MLFT02000011">
    <property type="protein sequence ID" value="PHT35043.1"/>
    <property type="molecule type" value="Genomic_DNA"/>
</dbReference>
<reference evidence="6" key="2">
    <citation type="journal article" date="2017" name="J. Anim. Genet.">
        <title>Multiple reference genome sequences of hot pepper reveal the massive evolution of plant disease resistance genes by retroduplication.</title>
        <authorList>
            <person name="Kim S."/>
            <person name="Park J."/>
            <person name="Yeom S.-I."/>
            <person name="Kim Y.-M."/>
            <person name="Seo E."/>
            <person name="Kim K.-T."/>
            <person name="Kim M.-S."/>
            <person name="Lee J.M."/>
            <person name="Cheong K."/>
            <person name="Shin H.-S."/>
            <person name="Kim S.-B."/>
            <person name="Han K."/>
            <person name="Lee J."/>
            <person name="Park M."/>
            <person name="Lee H.-A."/>
            <person name="Lee H.-Y."/>
            <person name="Lee Y."/>
            <person name="Oh S."/>
            <person name="Lee J.H."/>
            <person name="Choi E."/>
            <person name="Choi E."/>
            <person name="Lee S.E."/>
            <person name="Jeon J."/>
            <person name="Kim H."/>
            <person name="Choi G."/>
            <person name="Song H."/>
            <person name="Lee J."/>
            <person name="Lee S.-C."/>
            <person name="Kwon J.-K."/>
            <person name="Lee H.-Y."/>
            <person name="Koo N."/>
            <person name="Hong Y."/>
            <person name="Kim R.W."/>
            <person name="Kang W.-H."/>
            <person name="Huh J.H."/>
            <person name="Kang B.-C."/>
            <person name="Yang T.-J."/>
            <person name="Lee Y.-H."/>
            <person name="Bennetzen J.L."/>
            <person name="Choi D."/>
        </authorList>
    </citation>
    <scope>NUCLEOTIDE SEQUENCE [LARGE SCALE GENOMIC DNA]</scope>
    <source>
        <strain evidence="6">cv. PBC81</strain>
    </source>
</reference>
<evidence type="ECO:0000313" key="5">
    <source>
        <dbReference type="EMBL" id="PHT35043.1"/>
    </source>
</evidence>
<feature type="domain" description="Ubiquitin-like protease family profile" evidence="4">
    <location>
        <begin position="1"/>
        <end position="145"/>
    </location>
</feature>
<keyword evidence="6" id="KW-1185">Reference proteome</keyword>
<dbReference type="SUPFAM" id="SSF54001">
    <property type="entry name" value="Cysteine proteinases"/>
    <property type="match status" value="1"/>
</dbReference>
<evidence type="ECO:0000259" key="4">
    <source>
        <dbReference type="PROSITE" id="PS50600"/>
    </source>
</evidence>
<dbReference type="PROSITE" id="PS50600">
    <property type="entry name" value="ULP_PROTEASE"/>
    <property type="match status" value="1"/>
</dbReference>
<dbReference type="PANTHER" id="PTHR33022:SF26">
    <property type="entry name" value="UBIQUITIN-LIKE PROTEASE FAMILY PROFILE DOMAIN-CONTAINING PROTEIN"/>
    <property type="match status" value="1"/>
</dbReference>
<dbReference type="GO" id="GO:0008234">
    <property type="term" value="F:cysteine-type peptidase activity"/>
    <property type="evidence" value="ECO:0007669"/>
    <property type="project" value="InterPro"/>
</dbReference>
<dbReference type="GO" id="GO:0006508">
    <property type="term" value="P:proteolysis"/>
    <property type="evidence" value="ECO:0007669"/>
    <property type="project" value="UniProtKB-KW"/>
</dbReference>
<evidence type="ECO:0000313" key="6">
    <source>
        <dbReference type="Proteomes" id="UP000224567"/>
    </source>
</evidence>
<dbReference type="OrthoDB" id="1291327at2759"/>
<organism evidence="5 6">
    <name type="scientific">Capsicum baccatum</name>
    <name type="common">Peruvian pepper</name>
    <dbReference type="NCBI Taxonomy" id="33114"/>
    <lineage>
        <taxon>Eukaryota</taxon>
        <taxon>Viridiplantae</taxon>
        <taxon>Streptophyta</taxon>
        <taxon>Embryophyta</taxon>
        <taxon>Tracheophyta</taxon>
        <taxon>Spermatophyta</taxon>
        <taxon>Magnoliopsida</taxon>
        <taxon>eudicotyledons</taxon>
        <taxon>Gunneridae</taxon>
        <taxon>Pentapetalae</taxon>
        <taxon>asterids</taxon>
        <taxon>lamiids</taxon>
        <taxon>Solanales</taxon>
        <taxon>Solanaceae</taxon>
        <taxon>Solanoideae</taxon>
        <taxon>Capsiceae</taxon>
        <taxon>Capsicum</taxon>
    </lineage>
</organism>
<dbReference type="AlphaFoldDB" id="A0A2G2VQ13"/>
<dbReference type="Pfam" id="PF02902">
    <property type="entry name" value="Peptidase_C48"/>
    <property type="match status" value="1"/>
</dbReference>
<name>A0A2G2VQ13_CAPBA</name>
<protein>
    <recommendedName>
        <fullName evidence="4">Ubiquitin-like protease family profile domain-containing protein</fullName>
    </recommendedName>
</protein>
<keyword evidence="3" id="KW-0378">Hydrolase</keyword>